<dbReference type="Proteomes" id="UP001302745">
    <property type="component" value="Unassembled WGS sequence"/>
</dbReference>
<dbReference type="PANTHER" id="PTHR33048">
    <property type="entry name" value="PTH11-LIKE INTEGRAL MEMBRANE PROTEIN (AFU_ORTHOLOGUE AFUA_5G11245)"/>
    <property type="match status" value="1"/>
</dbReference>
<feature type="domain" description="Rhodopsin" evidence="7">
    <location>
        <begin position="88"/>
        <end position="174"/>
    </location>
</feature>
<proteinExistence type="inferred from homology"/>
<evidence type="ECO:0000313" key="8">
    <source>
        <dbReference type="EMBL" id="KAK4150483.1"/>
    </source>
</evidence>
<evidence type="ECO:0000256" key="6">
    <source>
        <dbReference type="SAM" id="Phobius"/>
    </source>
</evidence>
<dbReference type="PANTHER" id="PTHR33048:SF123">
    <property type="entry name" value="INTEGRAL MEMBRANE PROTEIN"/>
    <property type="match status" value="1"/>
</dbReference>
<organism evidence="8 9">
    <name type="scientific">Chaetomidium leptoderma</name>
    <dbReference type="NCBI Taxonomy" id="669021"/>
    <lineage>
        <taxon>Eukaryota</taxon>
        <taxon>Fungi</taxon>
        <taxon>Dikarya</taxon>
        <taxon>Ascomycota</taxon>
        <taxon>Pezizomycotina</taxon>
        <taxon>Sordariomycetes</taxon>
        <taxon>Sordariomycetidae</taxon>
        <taxon>Sordariales</taxon>
        <taxon>Chaetomiaceae</taxon>
        <taxon>Chaetomidium</taxon>
    </lineage>
</organism>
<name>A0AAN6VFE4_9PEZI</name>
<evidence type="ECO:0000256" key="4">
    <source>
        <dbReference type="ARBA" id="ARBA00023136"/>
    </source>
</evidence>
<comment type="caution">
    <text evidence="8">The sequence shown here is derived from an EMBL/GenBank/DDBJ whole genome shotgun (WGS) entry which is preliminary data.</text>
</comment>
<reference evidence="8" key="1">
    <citation type="journal article" date="2023" name="Mol. Phylogenet. Evol.">
        <title>Genome-scale phylogeny and comparative genomics of the fungal order Sordariales.</title>
        <authorList>
            <person name="Hensen N."/>
            <person name="Bonometti L."/>
            <person name="Westerberg I."/>
            <person name="Brannstrom I.O."/>
            <person name="Guillou S."/>
            <person name="Cros-Aarteil S."/>
            <person name="Calhoun S."/>
            <person name="Haridas S."/>
            <person name="Kuo A."/>
            <person name="Mondo S."/>
            <person name="Pangilinan J."/>
            <person name="Riley R."/>
            <person name="LaButti K."/>
            <person name="Andreopoulos B."/>
            <person name="Lipzen A."/>
            <person name="Chen C."/>
            <person name="Yan M."/>
            <person name="Daum C."/>
            <person name="Ng V."/>
            <person name="Clum A."/>
            <person name="Steindorff A."/>
            <person name="Ohm R.A."/>
            <person name="Martin F."/>
            <person name="Silar P."/>
            <person name="Natvig D.O."/>
            <person name="Lalanne C."/>
            <person name="Gautier V."/>
            <person name="Ament-Velasquez S.L."/>
            <person name="Kruys A."/>
            <person name="Hutchinson M.I."/>
            <person name="Powell A.J."/>
            <person name="Barry K."/>
            <person name="Miller A.N."/>
            <person name="Grigoriev I.V."/>
            <person name="Debuchy R."/>
            <person name="Gladieux P."/>
            <person name="Hiltunen Thoren M."/>
            <person name="Johannesson H."/>
        </authorList>
    </citation>
    <scope>NUCLEOTIDE SEQUENCE</scope>
    <source>
        <strain evidence="8">CBS 538.74</strain>
    </source>
</reference>
<keyword evidence="2 6" id="KW-0812">Transmembrane</keyword>
<accession>A0AAN6VFE4</accession>
<evidence type="ECO:0000313" key="9">
    <source>
        <dbReference type="Proteomes" id="UP001302745"/>
    </source>
</evidence>
<evidence type="ECO:0000259" key="7">
    <source>
        <dbReference type="Pfam" id="PF20684"/>
    </source>
</evidence>
<evidence type="ECO:0000256" key="1">
    <source>
        <dbReference type="ARBA" id="ARBA00004141"/>
    </source>
</evidence>
<dbReference type="InterPro" id="IPR052337">
    <property type="entry name" value="SAT4-like"/>
</dbReference>
<keyword evidence="9" id="KW-1185">Reference proteome</keyword>
<feature type="transmembrane region" description="Helical" evidence="6">
    <location>
        <begin position="99"/>
        <end position="122"/>
    </location>
</feature>
<dbReference type="InterPro" id="IPR049326">
    <property type="entry name" value="Rhodopsin_dom_fungi"/>
</dbReference>
<feature type="transmembrane region" description="Helical" evidence="6">
    <location>
        <begin position="48"/>
        <end position="70"/>
    </location>
</feature>
<dbReference type="EMBL" id="MU857069">
    <property type="protein sequence ID" value="KAK4150483.1"/>
    <property type="molecule type" value="Genomic_DNA"/>
</dbReference>
<feature type="transmembrane region" description="Helical" evidence="6">
    <location>
        <begin position="146"/>
        <end position="168"/>
    </location>
</feature>
<evidence type="ECO:0000256" key="2">
    <source>
        <dbReference type="ARBA" id="ARBA00022692"/>
    </source>
</evidence>
<comment type="similarity">
    <text evidence="5">Belongs to the SAT4 family.</text>
</comment>
<sequence length="174" mass="19112">MSRADETRASAVALAIILCPLIAAVAVALRIYTRVFLIGARFLEDYCIVFAMVSSVAMSVFMGISVLNGFGRHIETVSSEELIQQGKYARISVILFEKYLCYGLIVVLVVQSLTLCGIHLGLCTPFHALWTPNVPGATCLNRTTVYYVQLSLTIATDFIVLVVPLFILRHLSLP</sequence>
<feature type="transmembrane region" description="Helical" evidence="6">
    <location>
        <begin position="12"/>
        <end position="33"/>
    </location>
</feature>
<dbReference type="AlphaFoldDB" id="A0AAN6VFE4"/>
<dbReference type="GO" id="GO:0016020">
    <property type="term" value="C:membrane"/>
    <property type="evidence" value="ECO:0007669"/>
    <property type="project" value="UniProtKB-SubCell"/>
</dbReference>
<reference evidence="8" key="2">
    <citation type="submission" date="2023-05" db="EMBL/GenBank/DDBJ databases">
        <authorList>
            <consortium name="Lawrence Berkeley National Laboratory"/>
            <person name="Steindorff A."/>
            <person name="Hensen N."/>
            <person name="Bonometti L."/>
            <person name="Westerberg I."/>
            <person name="Brannstrom I.O."/>
            <person name="Guillou S."/>
            <person name="Cros-Aarteil S."/>
            <person name="Calhoun S."/>
            <person name="Haridas S."/>
            <person name="Kuo A."/>
            <person name="Mondo S."/>
            <person name="Pangilinan J."/>
            <person name="Riley R."/>
            <person name="Labutti K."/>
            <person name="Andreopoulos B."/>
            <person name="Lipzen A."/>
            <person name="Chen C."/>
            <person name="Yanf M."/>
            <person name="Daum C."/>
            <person name="Ng V."/>
            <person name="Clum A."/>
            <person name="Ohm R."/>
            <person name="Martin F."/>
            <person name="Silar P."/>
            <person name="Natvig D."/>
            <person name="Lalanne C."/>
            <person name="Gautier V."/>
            <person name="Ament-Velasquez S.L."/>
            <person name="Kruys A."/>
            <person name="Hutchinson M.I."/>
            <person name="Powell A.J."/>
            <person name="Barry K."/>
            <person name="Miller A.N."/>
            <person name="Grigoriev I.V."/>
            <person name="Debuchy R."/>
            <person name="Gladieux P."/>
            <person name="Thoren M.H."/>
            <person name="Johannesson H."/>
        </authorList>
    </citation>
    <scope>NUCLEOTIDE SEQUENCE</scope>
    <source>
        <strain evidence="8">CBS 538.74</strain>
    </source>
</reference>
<dbReference type="Pfam" id="PF20684">
    <property type="entry name" value="Fung_rhodopsin"/>
    <property type="match status" value="2"/>
</dbReference>
<comment type="subcellular location">
    <subcellularLocation>
        <location evidence="1">Membrane</location>
        <topology evidence="1">Multi-pass membrane protein</topology>
    </subcellularLocation>
</comment>
<keyword evidence="4 6" id="KW-0472">Membrane</keyword>
<feature type="domain" description="Rhodopsin" evidence="7">
    <location>
        <begin position="29"/>
        <end position="85"/>
    </location>
</feature>
<protein>
    <recommendedName>
        <fullName evidence="7">Rhodopsin domain-containing protein</fullName>
    </recommendedName>
</protein>
<evidence type="ECO:0000256" key="3">
    <source>
        <dbReference type="ARBA" id="ARBA00022989"/>
    </source>
</evidence>
<gene>
    <name evidence="8" type="ORF">C8A00DRAFT_36920</name>
</gene>
<evidence type="ECO:0000256" key="5">
    <source>
        <dbReference type="ARBA" id="ARBA00038359"/>
    </source>
</evidence>
<keyword evidence="3 6" id="KW-1133">Transmembrane helix</keyword>